<keyword evidence="1" id="KW-0812">Transmembrane</keyword>
<accession>A0A0F9P2Z6</accession>
<keyword evidence="1" id="KW-0472">Membrane</keyword>
<organism evidence="2">
    <name type="scientific">marine sediment metagenome</name>
    <dbReference type="NCBI Taxonomy" id="412755"/>
    <lineage>
        <taxon>unclassified sequences</taxon>
        <taxon>metagenomes</taxon>
        <taxon>ecological metagenomes</taxon>
    </lineage>
</organism>
<sequence>MSRTISQIFDEIIVEKETFSSLSGLTSPVVPDTAQDMLTELTTASKVAIWRLIFWMIAVAIFVHESLFDVFKSDVEKRALEIVPATTRFYVIESKKFQLGDMLVFLNDKFQYSDTTSIAAIAKQIIKQASARDINQVVTIKIAKDDGAGGLEKLTTVEKTAFEAYLNQFKIAGTKTIVISDDPDILKTAYTIQFDPLVMKADGSLIEDGTFPVQEAIDGYIEGLPFDSTFRVQDQTDAIQAARGVVNAVADVVEAKFGTLSFSDILAVITETYLPNAGYLVTDPSPIVVLTPADYDSSLTYVIGDQVRFEGIVYEANVNIGVPEAFDPTKWDTISNLTFISI</sequence>
<dbReference type="EMBL" id="LAZR01002882">
    <property type="protein sequence ID" value="KKN24449.1"/>
    <property type="molecule type" value="Genomic_DNA"/>
</dbReference>
<feature type="transmembrane region" description="Helical" evidence="1">
    <location>
        <begin position="48"/>
        <end position="68"/>
    </location>
</feature>
<dbReference type="CDD" id="cd12215">
    <property type="entry name" value="ChiC_BD"/>
    <property type="match status" value="1"/>
</dbReference>
<name>A0A0F9P2Z6_9ZZZZ</name>
<protein>
    <submittedName>
        <fullName evidence="2">Uncharacterized protein</fullName>
    </submittedName>
</protein>
<evidence type="ECO:0000313" key="2">
    <source>
        <dbReference type="EMBL" id="KKN24449.1"/>
    </source>
</evidence>
<dbReference type="AlphaFoldDB" id="A0A0F9P2Z6"/>
<keyword evidence="1" id="KW-1133">Transmembrane helix</keyword>
<proteinExistence type="predicted"/>
<comment type="caution">
    <text evidence="2">The sequence shown here is derived from an EMBL/GenBank/DDBJ whole genome shotgun (WGS) entry which is preliminary data.</text>
</comment>
<evidence type="ECO:0000256" key="1">
    <source>
        <dbReference type="SAM" id="Phobius"/>
    </source>
</evidence>
<reference evidence="2" key="1">
    <citation type="journal article" date="2015" name="Nature">
        <title>Complex archaea that bridge the gap between prokaryotes and eukaryotes.</title>
        <authorList>
            <person name="Spang A."/>
            <person name="Saw J.H."/>
            <person name="Jorgensen S.L."/>
            <person name="Zaremba-Niedzwiedzka K."/>
            <person name="Martijn J."/>
            <person name="Lind A.E."/>
            <person name="van Eijk R."/>
            <person name="Schleper C."/>
            <person name="Guy L."/>
            <person name="Ettema T.J."/>
        </authorList>
    </citation>
    <scope>NUCLEOTIDE SEQUENCE</scope>
</reference>
<gene>
    <name evidence="2" type="ORF">LCGC14_0894740</name>
</gene>